<feature type="region of interest" description="Disordered" evidence="1">
    <location>
        <begin position="1"/>
        <end position="57"/>
    </location>
</feature>
<feature type="compositionally biased region" description="Gly residues" evidence="1">
    <location>
        <begin position="309"/>
        <end position="322"/>
    </location>
</feature>
<feature type="region of interest" description="Disordered" evidence="1">
    <location>
        <begin position="159"/>
        <end position="196"/>
    </location>
</feature>
<organism evidence="2 3">
    <name type="scientific">Purpureocillium lilacinum</name>
    <name type="common">Paecilomyces lilacinus</name>
    <dbReference type="NCBI Taxonomy" id="33203"/>
    <lineage>
        <taxon>Eukaryota</taxon>
        <taxon>Fungi</taxon>
        <taxon>Dikarya</taxon>
        <taxon>Ascomycota</taxon>
        <taxon>Pezizomycotina</taxon>
        <taxon>Sordariomycetes</taxon>
        <taxon>Hypocreomycetidae</taxon>
        <taxon>Hypocreales</taxon>
        <taxon>Ophiocordycipitaceae</taxon>
        <taxon>Purpureocillium</taxon>
    </lineage>
</organism>
<evidence type="ECO:0000313" key="3">
    <source>
        <dbReference type="Proteomes" id="UP000245956"/>
    </source>
</evidence>
<evidence type="ECO:0000256" key="1">
    <source>
        <dbReference type="SAM" id="MobiDB-lite"/>
    </source>
</evidence>
<feature type="compositionally biased region" description="Low complexity" evidence="1">
    <location>
        <begin position="1"/>
        <end position="18"/>
    </location>
</feature>
<name>A0A2U3DZB3_PURLI</name>
<reference evidence="2 3" key="1">
    <citation type="journal article" date="2016" name="Front. Microbiol.">
        <title>Genome and transcriptome sequences reveal the specific parasitism of the nematophagous Purpureocillium lilacinum 36-1.</title>
        <authorList>
            <person name="Xie J."/>
            <person name="Li S."/>
            <person name="Mo C."/>
            <person name="Xiao X."/>
            <person name="Peng D."/>
            <person name="Wang G."/>
            <person name="Xiao Y."/>
        </authorList>
    </citation>
    <scope>NUCLEOTIDE SEQUENCE [LARGE SCALE GENOMIC DNA]</scope>
    <source>
        <strain evidence="2 3">36-1</strain>
    </source>
</reference>
<protein>
    <submittedName>
        <fullName evidence="2">Uncharacterized protein</fullName>
    </submittedName>
</protein>
<comment type="caution">
    <text evidence="2">The sequence shown here is derived from an EMBL/GenBank/DDBJ whole genome shotgun (WGS) entry which is preliminary data.</text>
</comment>
<gene>
    <name evidence="2" type="ORF">PCL_02931</name>
</gene>
<feature type="compositionally biased region" description="Polar residues" evidence="1">
    <location>
        <begin position="160"/>
        <end position="177"/>
    </location>
</feature>
<feature type="compositionally biased region" description="Polar residues" evidence="1">
    <location>
        <begin position="42"/>
        <end position="57"/>
    </location>
</feature>
<sequence length="375" mass="40507">MHVLAAAPAPRCNCRRNASSPSNEAPTRQRVPGRRDAVDNEAPTTNKGLAQTQPQQSGYGIRECVVQRVPDIAYMHVHGETGPAWDWEYPGACDGWETHEPSRHVKVGQPSAHRHSNRQRTARTRNNRLCHLASGMMRQADQATTKHVSHDVAAVVEPVSSLQKGSPPARQQATPSQAARLRDPGSAKPLGDEVDGDGRVAVAAHRQGWSRPESRHLCGAWDPEFGAWSTHSRGWRSGSFQREGVWGLHRLHACRQRAPGEPLPALSALPIAPGPWPASGTATMTARGAPRPLRPPRLLITDGARLGGAGIDSEAGGRGGRTLGVLDPDAERPATSSHASKLERRSYGARTIQPLTTAYVRAPGFVMLTQRFSSD</sequence>
<dbReference type="Proteomes" id="UP000245956">
    <property type="component" value="Unassembled WGS sequence"/>
</dbReference>
<accession>A0A2U3DZB3</accession>
<dbReference type="AlphaFoldDB" id="A0A2U3DZB3"/>
<dbReference type="EMBL" id="LCWV01000018">
    <property type="protein sequence ID" value="PWI67577.1"/>
    <property type="molecule type" value="Genomic_DNA"/>
</dbReference>
<evidence type="ECO:0000313" key="2">
    <source>
        <dbReference type="EMBL" id="PWI67577.1"/>
    </source>
</evidence>
<feature type="region of interest" description="Disordered" evidence="1">
    <location>
        <begin position="309"/>
        <end position="346"/>
    </location>
</feature>
<proteinExistence type="predicted"/>